<dbReference type="SUPFAM" id="SSF51658">
    <property type="entry name" value="Xylose isomerase-like"/>
    <property type="match status" value="1"/>
</dbReference>
<accession>Q1YLI9</accession>
<comment type="caution">
    <text evidence="5">The sequence shown here is derived from an EMBL/GenBank/DDBJ whole genome shotgun (WGS) entry which is preliminary data.</text>
</comment>
<dbReference type="AlphaFoldDB" id="Q1YLI9"/>
<evidence type="ECO:0000313" key="5">
    <source>
        <dbReference type="EMBL" id="EAS51742.1"/>
    </source>
</evidence>
<name>Q1YLI9_AURMS</name>
<gene>
    <name evidence="5" type="ORF">SI859A1_02558</name>
</gene>
<evidence type="ECO:0000259" key="4">
    <source>
        <dbReference type="Pfam" id="PF01261"/>
    </source>
</evidence>
<dbReference type="BioCyc" id="AURANTIMONAS:SI859A1_02558-MONOMER"/>
<dbReference type="Gene3D" id="3.20.20.150">
    <property type="entry name" value="Divalent-metal-dependent TIM barrel enzymes"/>
    <property type="match status" value="1"/>
</dbReference>
<dbReference type="HOGENOM" id="CLU_050006_1_1_5"/>
<evidence type="ECO:0000256" key="2">
    <source>
        <dbReference type="PIRNR" id="PIRNR006241"/>
    </source>
</evidence>
<dbReference type="Proteomes" id="UP000000321">
    <property type="component" value="Unassembled WGS sequence"/>
</dbReference>
<evidence type="ECO:0000256" key="3">
    <source>
        <dbReference type="PIRSR" id="PIRSR006241-50"/>
    </source>
</evidence>
<sequence length="268" mass="28881">MRSAFWRSAVPTIRFSANLGFLWQELALPDAIRRAKDAGFDAVECHFPYAVDPAAVKAALDETGLKMLGLNTSRGDREGDFGLAALPDRVEEARAAIDQAVDYASAIGAGAVHVMAGKSQGVDGAQATFEANLAYACEAAGDMTILIEPINQRDAPGYFLSYQAQAADIVARVGKPNLKIMFDCYHAQIMEGDLLKRFEQHLPMIGHLQIAAVPSRGEPDEGEIAYDRLLPAMAGFGWDGHVGAEYRPRTTTDAGLGWMTAYKSAARS</sequence>
<comment type="similarity">
    <text evidence="2">Belongs to the hyi family.</text>
</comment>
<reference evidence="5 6" key="1">
    <citation type="journal article" date="2008" name="Appl. Environ. Microbiol.">
        <title>Genomic insights into Mn(II) oxidation by the marine alphaproteobacterium Aurantimonas sp. strain SI85-9A1.</title>
        <authorList>
            <person name="Dick G.J."/>
            <person name="Podell S."/>
            <person name="Johnson H.A."/>
            <person name="Rivera-Espinoza Y."/>
            <person name="Bernier-Latmani R."/>
            <person name="McCarthy J.K."/>
            <person name="Torpey J.W."/>
            <person name="Clement B.G."/>
            <person name="Gaasterland T."/>
            <person name="Tebo B.M."/>
        </authorList>
    </citation>
    <scope>NUCLEOTIDE SEQUENCE [LARGE SCALE GENOMIC DNA]</scope>
    <source>
        <strain evidence="5 6">SI85-9A1</strain>
    </source>
</reference>
<feature type="domain" description="Xylose isomerase-like TIM barrel" evidence="4">
    <location>
        <begin position="32"/>
        <end position="261"/>
    </location>
</feature>
<protein>
    <submittedName>
        <fullName evidence="5">Hydroxypyruvate isomerase</fullName>
    </submittedName>
</protein>
<keyword evidence="6" id="KW-1185">Reference proteome</keyword>
<evidence type="ECO:0000313" key="6">
    <source>
        <dbReference type="Proteomes" id="UP000000321"/>
    </source>
</evidence>
<feature type="active site" description="Proton donor/acceptor" evidence="3">
    <location>
        <position position="148"/>
    </location>
</feature>
<dbReference type="EMBL" id="AAPJ01000001">
    <property type="protein sequence ID" value="EAS51742.1"/>
    <property type="molecule type" value="Genomic_DNA"/>
</dbReference>
<dbReference type="InterPro" id="IPR026040">
    <property type="entry name" value="HyI-like"/>
</dbReference>
<feature type="active site" description="Proton donor/acceptor" evidence="3">
    <location>
        <position position="245"/>
    </location>
</feature>
<dbReference type="OrthoDB" id="9786584at2"/>
<dbReference type="RefSeq" id="WP_009210380.1">
    <property type="nucleotide sequence ID" value="NZ_BBWP01000002.1"/>
</dbReference>
<evidence type="ECO:0000256" key="1">
    <source>
        <dbReference type="ARBA" id="ARBA00023235"/>
    </source>
</evidence>
<dbReference type="GO" id="GO:0046487">
    <property type="term" value="P:glyoxylate metabolic process"/>
    <property type="evidence" value="ECO:0007669"/>
    <property type="project" value="TreeGrafter"/>
</dbReference>
<dbReference type="Pfam" id="PF01261">
    <property type="entry name" value="AP_endonuc_2"/>
    <property type="match status" value="1"/>
</dbReference>
<dbReference type="InterPro" id="IPR036237">
    <property type="entry name" value="Xyl_isomerase-like_sf"/>
</dbReference>
<keyword evidence="1 2" id="KW-0413">Isomerase</keyword>
<dbReference type="InterPro" id="IPR050417">
    <property type="entry name" value="Sugar_Epim/Isomerase"/>
</dbReference>
<dbReference type="InterPro" id="IPR013022">
    <property type="entry name" value="Xyl_isomerase-like_TIM-brl"/>
</dbReference>
<organism evidence="5 6">
    <name type="scientific">Aurantimonas manganoxydans (strain ATCC BAA-1229 / DSM 21871 / SI85-9A1)</name>
    <dbReference type="NCBI Taxonomy" id="287752"/>
    <lineage>
        <taxon>Bacteria</taxon>
        <taxon>Pseudomonadati</taxon>
        <taxon>Pseudomonadota</taxon>
        <taxon>Alphaproteobacteria</taxon>
        <taxon>Hyphomicrobiales</taxon>
        <taxon>Aurantimonadaceae</taxon>
        <taxon>Aurantimonas</taxon>
    </lineage>
</organism>
<proteinExistence type="inferred from homology"/>
<dbReference type="FunFam" id="3.20.20.150:FF:000007">
    <property type="entry name" value="Hydroxypyruvate isomerase"/>
    <property type="match status" value="1"/>
</dbReference>
<keyword evidence="5" id="KW-0670">Pyruvate</keyword>
<dbReference type="PIRSF" id="PIRSF006241">
    <property type="entry name" value="HyI"/>
    <property type="match status" value="1"/>
</dbReference>
<dbReference type="PANTHER" id="PTHR43489:SF6">
    <property type="entry name" value="HYDROXYPYRUVATE ISOMERASE-RELATED"/>
    <property type="match status" value="1"/>
</dbReference>
<dbReference type="PANTHER" id="PTHR43489">
    <property type="entry name" value="ISOMERASE"/>
    <property type="match status" value="1"/>
</dbReference>
<dbReference type="GO" id="GO:0008903">
    <property type="term" value="F:hydroxypyruvate isomerase activity"/>
    <property type="evidence" value="ECO:0007669"/>
    <property type="project" value="TreeGrafter"/>
</dbReference>